<comment type="function">
    <text evidence="7">Converts adenosine-3',5'-bisphosphate (PAP) to AMP.</text>
</comment>
<evidence type="ECO:0000256" key="3">
    <source>
        <dbReference type="ARBA" id="ARBA00022519"/>
    </source>
</evidence>
<dbReference type="GO" id="GO:0005886">
    <property type="term" value="C:plasma membrane"/>
    <property type="evidence" value="ECO:0007669"/>
    <property type="project" value="UniProtKB-SubCell"/>
</dbReference>
<dbReference type="Gene3D" id="3.30.540.10">
    <property type="entry name" value="Fructose-1,6-Bisphosphatase, subunit A, domain 1"/>
    <property type="match status" value="1"/>
</dbReference>
<dbReference type="EMBL" id="BOPV01000001">
    <property type="protein sequence ID" value="GIL38222.1"/>
    <property type="molecule type" value="Genomic_DNA"/>
</dbReference>
<dbReference type="EC" id="3.1.3.7" evidence="7"/>
<dbReference type="GO" id="GO:0000287">
    <property type="term" value="F:magnesium ion binding"/>
    <property type="evidence" value="ECO:0007669"/>
    <property type="project" value="UniProtKB-UniRule"/>
</dbReference>
<dbReference type="PRINTS" id="PR00377">
    <property type="entry name" value="IMPHPHTASES"/>
</dbReference>
<evidence type="ECO:0000313" key="9">
    <source>
        <dbReference type="EMBL" id="GIL38222.1"/>
    </source>
</evidence>
<dbReference type="PANTHER" id="PTHR20854:SF4">
    <property type="entry name" value="INOSITOL-1-MONOPHOSPHATASE-RELATED"/>
    <property type="match status" value="1"/>
</dbReference>
<dbReference type="SUPFAM" id="SSF56655">
    <property type="entry name" value="Carbohydrate phosphatase"/>
    <property type="match status" value="1"/>
</dbReference>
<accession>A0A8S8X8F4</accession>
<feature type="binding site" evidence="7">
    <location>
        <position position="69"/>
    </location>
    <ligand>
        <name>substrate</name>
    </ligand>
</feature>
<dbReference type="GO" id="GO:0006020">
    <property type="term" value="P:inositol metabolic process"/>
    <property type="evidence" value="ECO:0007669"/>
    <property type="project" value="TreeGrafter"/>
</dbReference>
<keyword evidence="10" id="KW-1185">Reference proteome</keyword>
<name>A0A8S8X8F4_9PROT</name>
<keyword evidence="2 7" id="KW-1003">Cell membrane</keyword>
<dbReference type="Gene3D" id="3.40.190.80">
    <property type="match status" value="1"/>
</dbReference>
<comment type="subcellular location">
    <subcellularLocation>
        <location evidence="7">Cell inner membrane</location>
        <topology evidence="7">Peripheral membrane protein</topology>
        <orientation evidence="7">Cytoplasmic side</orientation>
    </subcellularLocation>
</comment>
<feature type="binding site" evidence="7">
    <location>
        <position position="69"/>
    </location>
    <ligand>
        <name>Mg(2+)</name>
        <dbReference type="ChEBI" id="CHEBI:18420"/>
        <label>1</label>
    </ligand>
</feature>
<keyword evidence="6 7" id="KW-0472">Membrane</keyword>
<dbReference type="GO" id="GO:0008934">
    <property type="term" value="F:inositol monophosphate 1-phosphatase activity"/>
    <property type="evidence" value="ECO:0007669"/>
    <property type="project" value="TreeGrafter"/>
</dbReference>
<dbReference type="PROSITE" id="PS00630">
    <property type="entry name" value="IMP_2"/>
    <property type="match status" value="1"/>
</dbReference>
<feature type="binding site" evidence="7">
    <location>
        <begin position="88"/>
        <end position="91"/>
    </location>
    <ligand>
        <name>substrate</name>
    </ligand>
</feature>
<evidence type="ECO:0000256" key="7">
    <source>
        <dbReference type="HAMAP-Rule" id="MF_02095"/>
    </source>
</evidence>
<comment type="catalytic activity">
    <reaction evidence="7">
        <text>adenosine 3',5'-bisphosphate + H2O = AMP + phosphate</text>
        <dbReference type="Rhea" id="RHEA:10040"/>
        <dbReference type="ChEBI" id="CHEBI:15377"/>
        <dbReference type="ChEBI" id="CHEBI:43474"/>
        <dbReference type="ChEBI" id="CHEBI:58343"/>
        <dbReference type="ChEBI" id="CHEBI:456215"/>
        <dbReference type="EC" id="3.1.3.7"/>
    </reaction>
</comment>
<comment type="similarity">
    <text evidence="1 7">Belongs to the inositol monophosphatase superfamily. CysQ family.</text>
</comment>
<dbReference type="RefSeq" id="WP_420241190.1">
    <property type="nucleotide sequence ID" value="NZ_BOPV01000001.1"/>
</dbReference>
<feature type="binding site" evidence="7">
    <location>
        <position position="213"/>
    </location>
    <ligand>
        <name>substrate</name>
    </ligand>
</feature>
<evidence type="ECO:0000256" key="6">
    <source>
        <dbReference type="ARBA" id="ARBA00023136"/>
    </source>
</evidence>
<dbReference type="InterPro" id="IPR000760">
    <property type="entry name" value="Inositol_monophosphatase-like"/>
</dbReference>
<feature type="binding site" evidence="8">
    <location>
        <position position="86"/>
    </location>
    <ligand>
        <name>Mg(2+)</name>
        <dbReference type="ChEBI" id="CHEBI:18420"/>
        <label>1</label>
        <note>catalytic</note>
    </ligand>
</feature>
<dbReference type="GO" id="GO:0008441">
    <property type="term" value="F:3'(2'),5'-bisphosphate nucleotidase activity"/>
    <property type="evidence" value="ECO:0007669"/>
    <property type="project" value="UniProtKB-UniRule"/>
</dbReference>
<feature type="binding site" evidence="7">
    <location>
        <position position="86"/>
    </location>
    <ligand>
        <name>Mg(2+)</name>
        <dbReference type="ChEBI" id="CHEBI:18420"/>
        <label>1</label>
    </ligand>
</feature>
<dbReference type="AlphaFoldDB" id="A0A8S8X8F4"/>
<feature type="binding site" evidence="7">
    <location>
        <position position="89"/>
    </location>
    <ligand>
        <name>Mg(2+)</name>
        <dbReference type="ChEBI" id="CHEBI:18420"/>
        <label>2</label>
    </ligand>
</feature>
<feature type="binding site" evidence="7">
    <location>
        <position position="213"/>
    </location>
    <ligand>
        <name>Mg(2+)</name>
        <dbReference type="ChEBI" id="CHEBI:18420"/>
        <label>2</label>
    </ligand>
</feature>
<feature type="binding site" evidence="7">
    <location>
        <position position="88"/>
    </location>
    <ligand>
        <name>Mg(2+)</name>
        <dbReference type="ChEBI" id="CHEBI:18420"/>
        <label>1</label>
    </ligand>
</feature>
<organism evidence="9 10">
    <name type="scientific">Roseiterribacter gracilis</name>
    <dbReference type="NCBI Taxonomy" id="2812848"/>
    <lineage>
        <taxon>Bacteria</taxon>
        <taxon>Pseudomonadati</taxon>
        <taxon>Pseudomonadota</taxon>
        <taxon>Alphaproteobacteria</taxon>
        <taxon>Rhodospirillales</taxon>
        <taxon>Roseiterribacteraceae</taxon>
        <taxon>Roseiterribacter</taxon>
    </lineage>
</organism>
<keyword evidence="4 7" id="KW-0479">Metal-binding</keyword>
<comment type="caution">
    <text evidence="9">The sequence shown here is derived from an EMBL/GenBank/DDBJ whole genome shotgun (WGS) entry which is preliminary data.</text>
</comment>
<evidence type="ECO:0000256" key="1">
    <source>
        <dbReference type="ARBA" id="ARBA00005289"/>
    </source>
</evidence>
<dbReference type="PANTHER" id="PTHR20854">
    <property type="entry name" value="INOSITOL MONOPHOSPHATASE"/>
    <property type="match status" value="1"/>
</dbReference>
<evidence type="ECO:0000256" key="8">
    <source>
        <dbReference type="PIRSR" id="PIRSR600760-2"/>
    </source>
</evidence>
<feature type="binding site" evidence="8">
    <location>
        <position position="89"/>
    </location>
    <ligand>
        <name>Mg(2+)</name>
        <dbReference type="ChEBI" id="CHEBI:18420"/>
        <label>1</label>
        <note>catalytic</note>
    </ligand>
</feature>
<keyword evidence="7" id="KW-0378">Hydrolase</keyword>
<proteinExistence type="inferred from homology"/>
<keyword evidence="5 7" id="KW-0460">Magnesium</keyword>
<dbReference type="Pfam" id="PF00459">
    <property type="entry name" value="Inositol_P"/>
    <property type="match status" value="1"/>
</dbReference>
<protein>
    <recommendedName>
        <fullName evidence="7">3'(2'),5'-bisphosphate nucleotidase CysQ</fullName>
        <ecNumber evidence="7">3.1.3.7</ecNumber>
    </recommendedName>
    <alternativeName>
        <fullName evidence="7">3'(2'),5-bisphosphonucleoside 3'(2')-phosphohydrolase</fullName>
    </alternativeName>
    <alternativeName>
        <fullName evidence="7">3'-phosphoadenosine 5'-phosphate phosphatase</fullName>
        <shortName evidence="7">PAP phosphatase</shortName>
    </alternativeName>
</protein>
<feature type="binding site" evidence="7">
    <location>
        <position position="86"/>
    </location>
    <ligand>
        <name>Mg(2+)</name>
        <dbReference type="ChEBI" id="CHEBI:18420"/>
        <label>2</label>
    </ligand>
</feature>
<gene>
    <name evidence="7" type="primary">cysQ</name>
    <name evidence="9" type="ORF">TMPK1_04590</name>
</gene>
<feature type="binding site" evidence="8">
    <location>
        <position position="88"/>
    </location>
    <ligand>
        <name>Mg(2+)</name>
        <dbReference type="ChEBI" id="CHEBI:18420"/>
        <label>1</label>
        <note>catalytic</note>
    </ligand>
</feature>
<dbReference type="InterPro" id="IPR006240">
    <property type="entry name" value="CysQ"/>
</dbReference>
<dbReference type="GO" id="GO:0007165">
    <property type="term" value="P:signal transduction"/>
    <property type="evidence" value="ECO:0007669"/>
    <property type="project" value="TreeGrafter"/>
</dbReference>
<comment type="cofactor">
    <cofactor evidence="7 8">
        <name>Mg(2+)</name>
        <dbReference type="ChEBI" id="CHEBI:18420"/>
    </cofactor>
</comment>
<keyword evidence="3 7" id="KW-0997">Cell inner membrane</keyword>
<dbReference type="Proteomes" id="UP000681075">
    <property type="component" value="Unassembled WGS sequence"/>
</dbReference>
<dbReference type="GO" id="GO:0046854">
    <property type="term" value="P:phosphatidylinositol phosphate biosynthetic process"/>
    <property type="evidence" value="ECO:0007669"/>
    <property type="project" value="InterPro"/>
</dbReference>
<dbReference type="GO" id="GO:0006790">
    <property type="term" value="P:sulfur compound metabolic process"/>
    <property type="evidence" value="ECO:0007669"/>
    <property type="project" value="UniProtKB-UniRule"/>
</dbReference>
<dbReference type="NCBIfam" id="TIGR01331">
    <property type="entry name" value="bisphos_cysQ"/>
    <property type="match status" value="1"/>
</dbReference>
<evidence type="ECO:0000313" key="10">
    <source>
        <dbReference type="Proteomes" id="UP000681075"/>
    </source>
</evidence>
<dbReference type="InterPro" id="IPR020550">
    <property type="entry name" value="Inositol_monophosphatase_CS"/>
</dbReference>
<feature type="binding site" evidence="8">
    <location>
        <position position="69"/>
    </location>
    <ligand>
        <name>Mg(2+)</name>
        <dbReference type="ChEBI" id="CHEBI:18420"/>
        <label>1</label>
        <note>catalytic</note>
    </ligand>
</feature>
<reference evidence="9" key="1">
    <citation type="submission" date="2021-02" db="EMBL/GenBank/DDBJ databases">
        <title>Genome sequence of Rhodospirillales sp. strain TMPK1 isolated from soil.</title>
        <authorList>
            <person name="Nakai R."/>
            <person name="Kusada H."/>
            <person name="Tamaki H."/>
        </authorList>
    </citation>
    <scope>NUCLEOTIDE SEQUENCE</scope>
    <source>
        <strain evidence="9">TMPK1</strain>
    </source>
</reference>
<dbReference type="CDD" id="cd01638">
    <property type="entry name" value="CysQ"/>
    <property type="match status" value="1"/>
</dbReference>
<evidence type="ECO:0000256" key="4">
    <source>
        <dbReference type="ARBA" id="ARBA00022723"/>
    </source>
</evidence>
<feature type="binding site" evidence="8">
    <location>
        <position position="213"/>
    </location>
    <ligand>
        <name>Mg(2+)</name>
        <dbReference type="ChEBI" id="CHEBI:18420"/>
        <label>1</label>
        <note>catalytic</note>
    </ligand>
</feature>
<evidence type="ECO:0000256" key="5">
    <source>
        <dbReference type="ARBA" id="ARBA00022842"/>
    </source>
</evidence>
<evidence type="ECO:0000256" key="2">
    <source>
        <dbReference type="ARBA" id="ARBA00022475"/>
    </source>
</evidence>
<sequence>MDLDLAALLPEVRALARAAGRAILAHYDSPPAPTHKQDGSPVTQADFDADNIVSPGLFKLTPNIPVVSEESRHGDATGARGFWLVDPLDGTRDFLARTGDFTVNIGLIWDGQPVLGVMYVPVGNLCYAATTPGGAVVARGDGRDSPMRTRARPAAGLTVVQSRFRGRTQGVDEFLAAHKVHEVVQRGSAVKLCDVAAGIADVYPCFGPSYEWDTAAGHAIVNAAGGRVELPDGGAFTYGKKDFLNGPFVAWGK</sequence>
<dbReference type="HAMAP" id="MF_02095">
    <property type="entry name" value="CysQ"/>
    <property type="match status" value="1"/>
</dbReference>